<dbReference type="AlphaFoldDB" id="X1DB11"/>
<dbReference type="EMBL" id="BART01021603">
    <property type="protein sequence ID" value="GAH02269.1"/>
    <property type="molecule type" value="Genomic_DNA"/>
</dbReference>
<organism evidence="1">
    <name type="scientific">marine sediment metagenome</name>
    <dbReference type="NCBI Taxonomy" id="412755"/>
    <lineage>
        <taxon>unclassified sequences</taxon>
        <taxon>metagenomes</taxon>
        <taxon>ecological metagenomes</taxon>
    </lineage>
</organism>
<proteinExistence type="predicted"/>
<comment type="caution">
    <text evidence="1">The sequence shown here is derived from an EMBL/GenBank/DDBJ whole genome shotgun (WGS) entry which is preliminary data.</text>
</comment>
<name>X1DB11_9ZZZZ</name>
<feature type="non-terminal residue" evidence="1">
    <location>
        <position position="1"/>
    </location>
</feature>
<sequence length="63" mass="7128">YEKDDNLAFSLYECLLDKLIKDSKQKKDYIKTARDLLIGGLKGVNSGNDLLICKFTLAILFNS</sequence>
<evidence type="ECO:0000313" key="1">
    <source>
        <dbReference type="EMBL" id="GAH02269.1"/>
    </source>
</evidence>
<reference evidence="1" key="1">
    <citation type="journal article" date="2014" name="Front. Microbiol.">
        <title>High frequency of phylogenetically diverse reductive dehalogenase-homologous genes in deep subseafloor sedimentary metagenomes.</title>
        <authorList>
            <person name="Kawai M."/>
            <person name="Futagami T."/>
            <person name="Toyoda A."/>
            <person name="Takaki Y."/>
            <person name="Nishi S."/>
            <person name="Hori S."/>
            <person name="Arai W."/>
            <person name="Tsubouchi T."/>
            <person name="Morono Y."/>
            <person name="Uchiyama I."/>
            <person name="Ito T."/>
            <person name="Fujiyama A."/>
            <person name="Inagaki F."/>
            <person name="Takami H."/>
        </authorList>
    </citation>
    <scope>NUCLEOTIDE SEQUENCE</scope>
    <source>
        <strain evidence="1">Expedition CK06-06</strain>
    </source>
</reference>
<accession>X1DB11</accession>
<gene>
    <name evidence="1" type="ORF">S01H4_39797</name>
</gene>
<protein>
    <submittedName>
        <fullName evidence="1">Uncharacterized protein</fullName>
    </submittedName>
</protein>